<proteinExistence type="predicted"/>
<dbReference type="AlphaFoldDB" id="A0AAU9SL80"/>
<organism evidence="1 2">
    <name type="scientific">Thlaspi arvense</name>
    <name type="common">Field penny-cress</name>
    <dbReference type="NCBI Taxonomy" id="13288"/>
    <lineage>
        <taxon>Eukaryota</taxon>
        <taxon>Viridiplantae</taxon>
        <taxon>Streptophyta</taxon>
        <taxon>Embryophyta</taxon>
        <taxon>Tracheophyta</taxon>
        <taxon>Spermatophyta</taxon>
        <taxon>Magnoliopsida</taxon>
        <taxon>eudicotyledons</taxon>
        <taxon>Gunneridae</taxon>
        <taxon>Pentapetalae</taxon>
        <taxon>rosids</taxon>
        <taxon>malvids</taxon>
        <taxon>Brassicales</taxon>
        <taxon>Brassicaceae</taxon>
        <taxon>Thlaspideae</taxon>
        <taxon>Thlaspi</taxon>
    </lineage>
</organism>
<gene>
    <name evidence="1" type="ORF">TAV2_LOCUS15718</name>
</gene>
<name>A0AAU9SL80_THLAR</name>
<dbReference type="Proteomes" id="UP000836841">
    <property type="component" value="Chromosome 5"/>
</dbReference>
<sequence>MDQSLPKCLTFFNRESGWIDILIQKKIHLIKSLTLYCVHVLGARIGSNAMQGLYLAISLKWDLKGITMSGRAMVKVVTMLVILERLVILPGKQSKQHIYQFRLMHTSIIQMQM</sequence>
<reference evidence="1 2" key="1">
    <citation type="submission" date="2022-03" db="EMBL/GenBank/DDBJ databases">
        <authorList>
            <person name="Nunn A."/>
            <person name="Chopra R."/>
            <person name="Nunn A."/>
            <person name="Contreras Garrido A."/>
        </authorList>
    </citation>
    <scope>NUCLEOTIDE SEQUENCE [LARGE SCALE GENOMIC DNA]</scope>
</reference>
<accession>A0AAU9SL80</accession>
<evidence type="ECO:0000313" key="1">
    <source>
        <dbReference type="EMBL" id="CAH2065612.1"/>
    </source>
</evidence>
<protein>
    <submittedName>
        <fullName evidence="1">Uncharacterized protein</fullName>
    </submittedName>
</protein>
<dbReference type="EMBL" id="OU466861">
    <property type="protein sequence ID" value="CAH2065612.1"/>
    <property type="molecule type" value="Genomic_DNA"/>
</dbReference>
<evidence type="ECO:0000313" key="2">
    <source>
        <dbReference type="Proteomes" id="UP000836841"/>
    </source>
</evidence>
<keyword evidence="2" id="KW-1185">Reference proteome</keyword>